<dbReference type="WBParaSite" id="PS1159_v2.g3134.t1">
    <property type="protein sequence ID" value="PS1159_v2.g3134.t1"/>
    <property type="gene ID" value="PS1159_v2.g3134"/>
</dbReference>
<proteinExistence type="predicted"/>
<protein>
    <submittedName>
        <fullName evidence="2">EGF-like domain-containing protein</fullName>
    </submittedName>
</protein>
<accession>A0AC35GB86</accession>
<reference evidence="2" key="1">
    <citation type="submission" date="2022-11" db="UniProtKB">
        <authorList>
            <consortium name="WormBaseParasite"/>
        </authorList>
    </citation>
    <scope>IDENTIFICATION</scope>
</reference>
<evidence type="ECO:0000313" key="1">
    <source>
        <dbReference type="Proteomes" id="UP000887580"/>
    </source>
</evidence>
<dbReference type="Proteomes" id="UP000887580">
    <property type="component" value="Unplaced"/>
</dbReference>
<sequence>MKKFVFYLIAVFQISTIFGTELSRCCAGGARHYIETQTCLALKSAGSSITCSRTASICGARHYIETQTCLALKSAGSSITCSRTASICCLRALLDNSCNAGAKLAKRHGYCSMNVNGQGGGIERECCDCCLLAKDLVSKNESCIAPKGFSTVCMQSFNDCCKLNRSNDYEDDDGPIQLNRNLNKSTDRCTTARCEHFCNDRGGTSVECSCRPGYDLGPDGESCIDIDECYNFPCNQEMETCINTNGGYFCESKHDNSIPQPAFLIQRLKKKPYYFSGGKSQRINVISPLSNTLIKQHDRFYENDIQTHLCSKGYQKLSANVGCSGKASKRVL</sequence>
<name>A0AC35GB86_9BILA</name>
<organism evidence="1 2">
    <name type="scientific">Panagrolaimus sp. PS1159</name>
    <dbReference type="NCBI Taxonomy" id="55785"/>
    <lineage>
        <taxon>Eukaryota</taxon>
        <taxon>Metazoa</taxon>
        <taxon>Ecdysozoa</taxon>
        <taxon>Nematoda</taxon>
        <taxon>Chromadorea</taxon>
        <taxon>Rhabditida</taxon>
        <taxon>Tylenchina</taxon>
        <taxon>Panagrolaimomorpha</taxon>
        <taxon>Panagrolaimoidea</taxon>
        <taxon>Panagrolaimidae</taxon>
        <taxon>Panagrolaimus</taxon>
    </lineage>
</organism>
<evidence type="ECO:0000313" key="2">
    <source>
        <dbReference type="WBParaSite" id="PS1159_v2.g3134.t1"/>
    </source>
</evidence>